<dbReference type="PANTHER" id="PTHR45947:SF3">
    <property type="entry name" value="SULFOQUINOVOSYL TRANSFERASE SQD2"/>
    <property type="match status" value="1"/>
</dbReference>
<comment type="caution">
    <text evidence="3">The sequence shown here is derived from an EMBL/GenBank/DDBJ whole genome shotgun (WGS) entry which is preliminary data.</text>
</comment>
<dbReference type="InterPro" id="IPR028098">
    <property type="entry name" value="Glyco_trans_4-like_N"/>
</dbReference>
<name>A0A5J4J2Y7_9FLAO</name>
<feature type="domain" description="Glycosyltransferase subfamily 4-like N-terminal" evidence="2">
    <location>
        <begin position="25"/>
        <end position="145"/>
    </location>
</feature>
<dbReference type="CDD" id="cd03808">
    <property type="entry name" value="GT4_CapM-like"/>
    <property type="match status" value="1"/>
</dbReference>
<gene>
    <name evidence="3" type="ORF">ULMA_22690</name>
</gene>
<sequence length="384" mass="43422">MRKLIRITTIPLSLEKLLEGQLTFMKDHFDVTAISAEKERLEVYGKYNGVATKHIELTRKITPIKDLKAVYELYRYLKKEKPLIVHTHTPKAGIVGIMAAYFARVPLRLHTVAGLPLMEATGMKRKVLDFVEKLTYKFSTNVYPNSKGLYDFILSEKFTKPSKLKVLGKGSSNGIDTSYFDPSLYSEEFIARQKRQWNIPLTDFVFVFVGRMVADKGVNEMVGAFQQLLKENSACTLLLVGPFEEELDPLNPSVVEAIKTNNKIVHAGYQNDVRPFFAMSDGLVFPSYREGFPNVVLQAGAMGLPAIVSNINGCNEIVTSGENGIIIPVKDEAATLEAMRDLSINKEFQSTLKKNARKIIVENYDRQEMFQYLLNEYKLLQSNL</sequence>
<dbReference type="InterPro" id="IPR050194">
    <property type="entry name" value="Glycosyltransferase_grp1"/>
</dbReference>
<evidence type="ECO:0000313" key="4">
    <source>
        <dbReference type="Proteomes" id="UP000326509"/>
    </source>
</evidence>
<protein>
    <submittedName>
        <fullName evidence="3">Glycosyl transferase</fullName>
    </submittedName>
</protein>
<keyword evidence="4" id="KW-1185">Reference proteome</keyword>
<dbReference type="RefSeq" id="WP_235904699.1">
    <property type="nucleotide sequence ID" value="NZ_BKCG01000006.1"/>
</dbReference>
<feature type="domain" description="Glycosyl transferase family 1" evidence="1">
    <location>
        <begin position="192"/>
        <end position="358"/>
    </location>
</feature>
<dbReference type="AlphaFoldDB" id="A0A5J4J2Y7"/>
<organism evidence="3 4">
    <name type="scientific">Patiriisocius marinus</name>
    <dbReference type="NCBI Taxonomy" id="1397112"/>
    <lineage>
        <taxon>Bacteria</taxon>
        <taxon>Pseudomonadati</taxon>
        <taxon>Bacteroidota</taxon>
        <taxon>Flavobacteriia</taxon>
        <taxon>Flavobacteriales</taxon>
        <taxon>Flavobacteriaceae</taxon>
        <taxon>Patiriisocius</taxon>
    </lineage>
</organism>
<evidence type="ECO:0000259" key="1">
    <source>
        <dbReference type="Pfam" id="PF00534"/>
    </source>
</evidence>
<dbReference type="GO" id="GO:0016757">
    <property type="term" value="F:glycosyltransferase activity"/>
    <property type="evidence" value="ECO:0007669"/>
    <property type="project" value="InterPro"/>
</dbReference>
<dbReference type="InterPro" id="IPR001296">
    <property type="entry name" value="Glyco_trans_1"/>
</dbReference>
<dbReference type="EMBL" id="BKCG01000006">
    <property type="protein sequence ID" value="GER60161.1"/>
    <property type="molecule type" value="Genomic_DNA"/>
</dbReference>
<dbReference type="Gene3D" id="3.40.50.2000">
    <property type="entry name" value="Glycogen Phosphorylase B"/>
    <property type="match status" value="2"/>
</dbReference>
<evidence type="ECO:0000259" key="2">
    <source>
        <dbReference type="Pfam" id="PF13477"/>
    </source>
</evidence>
<accession>A0A5J4J2Y7</accession>
<dbReference type="Pfam" id="PF00534">
    <property type="entry name" value="Glycos_transf_1"/>
    <property type="match status" value="1"/>
</dbReference>
<dbReference type="Pfam" id="PF13477">
    <property type="entry name" value="Glyco_trans_4_2"/>
    <property type="match status" value="1"/>
</dbReference>
<reference evidence="3 4" key="1">
    <citation type="submission" date="2019-08" db="EMBL/GenBank/DDBJ databases">
        <title>Draft genome sequence of Ulvibacter marinus type strain NBRC 109484.</title>
        <authorList>
            <person name="Kawano K."/>
            <person name="Ushijima N."/>
            <person name="Kihara M."/>
            <person name="Itoh H."/>
        </authorList>
    </citation>
    <scope>NUCLEOTIDE SEQUENCE [LARGE SCALE GENOMIC DNA]</scope>
    <source>
        <strain evidence="3 4">NBRC 109484</strain>
    </source>
</reference>
<proteinExistence type="predicted"/>
<keyword evidence="3" id="KW-0808">Transferase</keyword>
<dbReference type="SUPFAM" id="SSF53756">
    <property type="entry name" value="UDP-Glycosyltransferase/glycogen phosphorylase"/>
    <property type="match status" value="1"/>
</dbReference>
<dbReference type="PANTHER" id="PTHR45947">
    <property type="entry name" value="SULFOQUINOVOSYL TRANSFERASE SQD2"/>
    <property type="match status" value="1"/>
</dbReference>
<evidence type="ECO:0000313" key="3">
    <source>
        <dbReference type="EMBL" id="GER60161.1"/>
    </source>
</evidence>
<dbReference type="Proteomes" id="UP000326509">
    <property type="component" value="Unassembled WGS sequence"/>
</dbReference>